<feature type="domain" description="HRDC" evidence="17">
    <location>
        <begin position="539"/>
        <end position="616"/>
    </location>
</feature>
<name>Q0AQ55_MARMM</name>
<dbReference type="Proteomes" id="UP000001964">
    <property type="component" value="Chromosome"/>
</dbReference>
<evidence type="ECO:0000256" key="9">
    <source>
        <dbReference type="ARBA" id="ARBA00022833"/>
    </source>
</evidence>
<keyword evidence="10" id="KW-0067">ATP-binding</keyword>
<evidence type="ECO:0000313" key="21">
    <source>
        <dbReference type="Proteomes" id="UP000001964"/>
    </source>
</evidence>
<keyword evidence="8 20" id="KW-0347">Helicase</keyword>
<dbReference type="InterPro" id="IPR044876">
    <property type="entry name" value="HRDC_dom_sf"/>
</dbReference>
<keyword evidence="11" id="KW-0238">DNA-binding</keyword>
<dbReference type="GO" id="GO:0006281">
    <property type="term" value="P:DNA repair"/>
    <property type="evidence" value="ECO:0007669"/>
    <property type="project" value="UniProtKB-KW"/>
</dbReference>
<dbReference type="SMART" id="SM00341">
    <property type="entry name" value="HRDC"/>
    <property type="match status" value="1"/>
</dbReference>
<gene>
    <name evidence="20" type="ordered locus">Mmar10_1290</name>
</gene>
<dbReference type="Pfam" id="PF00570">
    <property type="entry name" value="HRDC"/>
    <property type="match status" value="1"/>
</dbReference>
<evidence type="ECO:0000259" key="18">
    <source>
        <dbReference type="PROSITE" id="PS51192"/>
    </source>
</evidence>
<dbReference type="InterPro" id="IPR036388">
    <property type="entry name" value="WH-like_DNA-bd_sf"/>
</dbReference>
<dbReference type="InterPro" id="IPR011545">
    <property type="entry name" value="DEAD/DEAH_box_helicase_dom"/>
</dbReference>
<dbReference type="KEGG" id="mmr:Mmar10_1290"/>
<evidence type="ECO:0000256" key="15">
    <source>
        <dbReference type="ARBA" id="ARBA00034617"/>
    </source>
</evidence>
<dbReference type="InterPro" id="IPR010997">
    <property type="entry name" value="HRDC-like_sf"/>
</dbReference>
<dbReference type="InterPro" id="IPR018982">
    <property type="entry name" value="RQC_domain"/>
</dbReference>
<evidence type="ECO:0000259" key="19">
    <source>
        <dbReference type="PROSITE" id="PS51194"/>
    </source>
</evidence>
<feature type="domain" description="Helicase ATP-binding" evidence="18">
    <location>
        <begin position="40"/>
        <end position="208"/>
    </location>
</feature>
<dbReference type="PROSITE" id="PS51194">
    <property type="entry name" value="HELICASE_CTER"/>
    <property type="match status" value="1"/>
</dbReference>
<evidence type="ECO:0000256" key="14">
    <source>
        <dbReference type="ARBA" id="ARBA00023235"/>
    </source>
</evidence>
<evidence type="ECO:0000313" key="20">
    <source>
        <dbReference type="EMBL" id="ABI65582.1"/>
    </source>
</evidence>
<evidence type="ECO:0000256" key="16">
    <source>
        <dbReference type="NCBIfam" id="TIGR01389"/>
    </source>
</evidence>
<accession>Q0AQ55</accession>
<dbReference type="InterPro" id="IPR001650">
    <property type="entry name" value="Helicase_C-like"/>
</dbReference>
<dbReference type="GO" id="GO:0046872">
    <property type="term" value="F:metal ion binding"/>
    <property type="evidence" value="ECO:0007669"/>
    <property type="project" value="UniProtKB-KW"/>
</dbReference>
<keyword evidence="4" id="KW-0479">Metal-binding</keyword>
<keyword evidence="21" id="KW-1185">Reference proteome</keyword>
<dbReference type="InterPro" id="IPR004589">
    <property type="entry name" value="DNA_helicase_ATP-dep_RecQ"/>
</dbReference>
<dbReference type="InterPro" id="IPR006293">
    <property type="entry name" value="DNA_helicase_ATP-dep_RecQ_bac"/>
</dbReference>
<evidence type="ECO:0000256" key="5">
    <source>
        <dbReference type="ARBA" id="ARBA00022741"/>
    </source>
</evidence>
<dbReference type="SUPFAM" id="SSF52540">
    <property type="entry name" value="P-loop containing nucleoside triphosphate hydrolases"/>
    <property type="match status" value="2"/>
</dbReference>
<dbReference type="FunFam" id="3.40.50.300:FF:001389">
    <property type="entry name" value="ATP-dependent DNA helicase RecQ"/>
    <property type="match status" value="1"/>
</dbReference>
<dbReference type="Pfam" id="PF00270">
    <property type="entry name" value="DEAD"/>
    <property type="match status" value="1"/>
</dbReference>
<dbReference type="HOGENOM" id="CLU_001103_14_3_5"/>
<keyword evidence="7 20" id="KW-0378">Hydrolase</keyword>
<dbReference type="InterPro" id="IPR027417">
    <property type="entry name" value="P-loop_NTPase"/>
</dbReference>
<dbReference type="EMBL" id="CP000449">
    <property type="protein sequence ID" value="ABI65582.1"/>
    <property type="molecule type" value="Genomic_DNA"/>
</dbReference>
<keyword evidence="5" id="KW-0547">Nucleotide-binding</keyword>
<proteinExistence type="inferred from homology"/>
<keyword evidence="9" id="KW-0862">Zinc</keyword>
<comment type="cofactor">
    <cofactor evidence="2">
        <name>Zn(2+)</name>
        <dbReference type="ChEBI" id="CHEBI:29105"/>
    </cofactor>
</comment>
<dbReference type="GO" id="GO:0005524">
    <property type="term" value="F:ATP binding"/>
    <property type="evidence" value="ECO:0007669"/>
    <property type="project" value="UniProtKB-KW"/>
</dbReference>
<keyword evidence="13" id="KW-0234">DNA repair</keyword>
<comment type="similarity">
    <text evidence="3">Belongs to the helicase family. RecQ subfamily.</text>
</comment>
<evidence type="ECO:0000256" key="12">
    <source>
        <dbReference type="ARBA" id="ARBA00023172"/>
    </source>
</evidence>
<keyword evidence="12" id="KW-0233">DNA recombination</keyword>
<comment type="cofactor">
    <cofactor evidence="1">
        <name>Mg(2+)</name>
        <dbReference type="ChEBI" id="CHEBI:18420"/>
    </cofactor>
</comment>
<evidence type="ECO:0000256" key="7">
    <source>
        <dbReference type="ARBA" id="ARBA00022801"/>
    </source>
</evidence>
<dbReference type="Pfam" id="PF00271">
    <property type="entry name" value="Helicase_C"/>
    <property type="match status" value="1"/>
</dbReference>
<dbReference type="CDD" id="cd17920">
    <property type="entry name" value="DEXHc_RecQ"/>
    <property type="match status" value="1"/>
</dbReference>
<dbReference type="GO" id="GO:0043138">
    <property type="term" value="F:3'-5' DNA helicase activity"/>
    <property type="evidence" value="ECO:0007669"/>
    <property type="project" value="UniProtKB-EC"/>
</dbReference>
<evidence type="ECO:0000256" key="11">
    <source>
        <dbReference type="ARBA" id="ARBA00023125"/>
    </source>
</evidence>
<reference evidence="20 21" key="1">
    <citation type="submission" date="2006-08" db="EMBL/GenBank/DDBJ databases">
        <title>Complete sequence of Maricaulis maris MCS10.</title>
        <authorList>
            <consortium name="US DOE Joint Genome Institute"/>
            <person name="Copeland A."/>
            <person name="Lucas S."/>
            <person name="Lapidus A."/>
            <person name="Barry K."/>
            <person name="Detter J.C."/>
            <person name="Glavina del Rio T."/>
            <person name="Hammon N."/>
            <person name="Israni S."/>
            <person name="Dalin E."/>
            <person name="Tice H."/>
            <person name="Pitluck S."/>
            <person name="Saunders E."/>
            <person name="Brettin T."/>
            <person name="Bruce D."/>
            <person name="Han C."/>
            <person name="Tapia R."/>
            <person name="Gilna P."/>
            <person name="Schmutz J."/>
            <person name="Larimer F."/>
            <person name="Land M."/>
            <person name="Hauser L."/>
            <person name="Kyrpides N."/>
            <person name="Mikhailova N."/>
            <person name="Viollier P."/>
            <person name="Stephens C."/>
            <person name="Richardson P."/>
        </authorList>
    </citation>
    <scope>NUCLEOTIDE SEQUENCE [LARGE SCALE GENOMIC DNA]</scope>
    <source>
        <strain evidence="20 21">MCS10</strain>
    </source>
</reference>
<dbReference type="EC" id="5.6.2.4" evidence="16"/>
<comment type="catalytic activity">
    <reaction evidence="15">
        <text>Couples ATP hydrolysis with the unwinding of duplex DNA by translocating in the 3'-5' direction.</text>
        <dbReference type="EC" id="5.6.2.4"/>
    </reaction>
</comment>
<evidence type="ECO:0000256" key="8">
    <source>
        <dbReference type="ARBA" id="ARBA00022806"/>
    </source>
</evidence>
<dbReference type="GO" id="GO:0043590">
    <property type="term" value="C:bacterial nucleoid"/>
    <property type="evidence" value="ECO:0007669"/>
    <property type="project" value="TreeGrafter"/>
</dbReference>
<dbReference type="GO" id="GO:0006310">
    <property type="term" value="P:DNA recombination"/>
    <property type="evidence" value="ECO:0007669"/>
    <property type="project" value="UniProtKB-UniRule"/>
</dbReference>
<evidence type="ECO:0000256" key="2">
    <source>
        <dbReference type="ARBA" id="ARBA00001947"/>
    </source>
</evidence>
<evidence type="ECO:0000256" key="10">
    <source>
        <dbReference type="ARBA" id="ARBA00022840"/>
    </source>
</evidence>
<dbReference type="Pfam" id="PF09382">
    <property type="entry name" value="RQC"/>
    <property type="match status" value="1"/>
</dbReference>
<organism evidence="20 21">
    <name type="scientific">Maricaulis maris (strain MCS10)</name>
    <name type="common">Caulobacter maris</name>
    <dbReference type="NCBI Taxonomy" id="394221"/>
    <lineage>
        <taxon>Bacteria</taxon>
        <taxon>Pseudomonadati</taxon>
        <taxon>Pseudomonadota</taxon>
        <taxon>Alphaproteobacteria</taxon>
        <taxon>Maricaulales</taxon>
        <taxon>Maricaulaceae</taxon>
        <taxon>Maricaulis</taxon>
    </lineage>
</organism>
<feature type="domain" description="Helicase C-terminal" evidence="19">
    <location>
        <begin position="229"/>
        <end position="376"/>
    </location>
</feature>
<dbReference type="SMART" id="SM00956">
    <property type="entry name" value="RQC"/>
    <property type="match status" value="1"/>
</dbReference>
<dbReference type="PANTHER" id="PTHR13710:SF105">
    <property type="entry name" value="ATP-DEPENDENT DNA HELICASE Q1"/>
    <property type="match status" value="1"/>
</dbReference>
<dbReference type="PROSITE" id="PS51192">
    <property type="entry name" value="HELICASE_ATP_BIND_1"/>
    <property type="match status" value="1"/>
</dbReference>
<dbReference type="Gene3D" id="1.10.10.10">
    <property type="entry name" value="Winged helix-like DNA-binding domain superfamily/Winged helix DNA-binding domain"/>
    <property type="match status" value="1"/>
</dbReference>
<evidence type="ECO:0000256" key="3">
    <source>
        <dbReference type="ARBA" id="ARBA00005446"/>
    </source>
</evidence>
<protein>
    <recommendedName>
        <fullName evidence="16">DNA helicase RecQ</fullName>
        <ecNumber evidence="16">5.6.2.4</ecNumber>
    </recommendedName>
</protein>
<dbReference type="InterPro" id="IPR002121">
    <property type="entry name" value="HRDC_dom"/>
</dbReference>
<evidence type="ECO:0000256" key="1">
    <source>
        <dbReference type="ARBA" id="ARBA00001946"/>
    </source>
</evidence>
<dbReference type="SMART" id="SM00490">
    <property type="entry name" value="HELICc"/>
    <property type="match status" value="1"/>
</dbReference>
<dbReference type="NCBIfam" id="TIGR00614">
    <property type="entry name" value="recQ_fam"/>
    <property type="match status" value="1"/>
</dbReference>
<dbReference type="eggNOG" id="COG0514">
    <property type="taxonomic scope" value="Bacteria"/>
</dbReference>
<dbReference type="Gene3D" id="3.40.50.300">
    <property type="entry name" value="P-loop containing nucleotide triphosphate hydrolases"/>
    <property type="match status" value="2"/>
</dbReference>
<evidence type="ECO:0000256" key="13">
    <source>
        <dbReference type="ARBA" id="ARBA00023204"/>
    </source>
</evidence>
<dbReference type="CDD" id="cd18794">
    <property type="entry name" value="SF2_C_RecQ"/>
    <property type="match status" value="1"/>
</dbReference>
<dbReference type="Gene3D" id="1.10.150.80">
    <property type="entry name" value="HRDC domain"/>
    <property type="match status" value="1"/>
</dbReference>
<dbReference type="NCBIfam" id="TIGR01389">
    <property type="entry name" value="recQ"/>
    <property type="match status" value="1"/>
</dbReference>
<dbReference type="GO" id="GO:0016787">
    <property type="term" value="F:hydrolase activity"/>
    <property type="evidence" value="ECO:0007669"/>
    <property type="project" value="UniProtKB-KW"/>
</dbReference>
<dbReference type="PROSITE" id="PS50967">
    <property type="entry name" value="HRDC"/>
    <property type="match status" value="1"/>
</dbReference>
<evidence type="ECO:0000259" key="17">
    <source>
        <dbReference type="PROSITE" id="PS50967"/>
    </source>
</evidence>
<dbReference type="PANTHER" id="PTHR13710">
    <property type="entry name" value="DNA HELICASE RECQ FAMILY MEMBER"/>
    <property type="match status" value="1"/>
</dbReference>
<dbReference type="InterPro" id="IPR014001">
    <property type="entry name" value="Helicase_ATP-bd"/>
</dbReference>
<dbReference type="SUPFAM" id="SSF47819">
    <property type="entry name" value="HRDC-like"/>
    <property type="match status" value="1"/>
</dbReference>
<dbReference type="GO" id="GO:0006260">
    <property type="term" value="P:DNA replication"/>
    <property type="evidence" value="ECO:0007669"/>
    <property type="project" value="InterPro"/>
</dbReference>
<keyword evidence="6" id="KW-0227">DNA damage</keyword>
<dbReference type="GO" id="GO:0003677">
    <property type="term" value="F:DNA binding"/>
    <property type="evidence" value="ECO:0007669"/>
    <property type="project" value="UniProtKB-KW"/>
</dbReference>
<evidence type="ECO:0000256" key="6">
    <source>
        <dbReference type="ARBA" id="ARBA00022763"/>
    </source>
</evidence>
<dbReference type="FunFam" id="3.40.50.300:FF:000156">
    <property type="entry name" value="ATP-dependent DNA helicase recQ"/>
    <property type="match status" value="1"/>
</dbReference>
<evidence type="ECO:0000256" key="4">
    <source>
        <dbReference type="ARBA" id="ARBA00022723"/>
    </source>
</evidence>
<dbReference type="STRING" id="394221.Mmar10_1290"/>
<dbReference type="GO" id="GO:0030894">
    <property type="term" value="C:replisome"/>
    <property type="evidence" value="ECO:0007669"/>
    <property type="project" value="TreeGrafter"/>
</dbReference>
<dbReference type="AlphaFoldDB" id="Q0AQ55"/>
<dbReference type="GO" id="GO:0009432">
    <property type="term" value="P:SOS response"/>
    <property type="evidence" value="ECO:0007669"/>
    <property type="project" value="UniProtKB-UniRule"/>
</dbReference>
<keyword evidence="14" id="KW-0413">Isomerase</keyword>
<dbReference type="GO" id="GO:0005737">
    <property type="term" value="C:cytoplasm"/>
    <property type="evidence" value="ECO:0007669"/>
    <property type="project" value="TreeGrafter"/>
</dbReference>
<dbReference type="InterPro" id="IPR032284">
    <property type="entry name" value="RecQ_Zn-bd"/>
</dbReference>
<sequence length="616" mass="67758">MSRKTGARDRIDVMLQTRPEDMLRETFGFPGFRPGQSDIVDHILAGRPTLCVMPTGAGKSICYQLPALMLDGMTVVISPLTALMDDQVAALQANGVAAAAIHSGRDRVDNVETWRQVQSGDVQLLYLSPERLMTPRMLAALEALDPAMFVVDEAHCISKWGASFRPEYEDLSKLCARFPSARLAAFTATADEATRQDIADKLFGQGGEIVVHGFDRPNLTLGVAAKASWKSQLLEFLDDRRSESGIIYCLSRKSTEEVAGLLREEGFNALPYHAGLSPETRRENQERFMAEEAVVMVATIAFGMGIDKPDIRYVFHLHMPGSMEAYYQEIGRAGRDGQPAETMMLFGLSDARMRRQFIDQDGEDGEHKRREHKRLDSLLAYCEATRCRRISLLAYFGETGRQACGNCDLCLDPPVLIDGSLDAQKLFSAILRTGEMFGAAHVIDVLRGADTEKVRARGHDSLPTYGVGSDRPKPFWQGLIRQSVAAGLIEIDIQGFGALKLAGEARAVLKGEQTFKIREISTKPPKSRRAPKSASVDPSTVDATLLAALKARRRELAAERNVPAYVVFSDATLIDMAQLRPTNLELMASVNGVGPKKLETFGQIFLDVLQEHGGPN</sequence>
<dbReference type="Pfam" id="PF16124">
    <property type="entry name" value="RecQ_Zn_bind"/>
    <property type="match status" value="1"/>
</dbReference>
<dbReference type="SMART" id="SM00487">
    <property type="entry name" value="DEXDc"/>
    <property type="match status" value="1"/>
</dbReference>
<dbReference type="GO" id="GO:0009378">
    <property type="term" value="F:four-way junction helicase activity"/>
    <property type="evidence" value="ECO:0007669"/>
    <property type="project" value="TreeGrafter"/>
</dbReference>